<dbReference type="Proteomes" id="UP000635387">
    <property type="component" value="Unassembled WGS sequence"/>
</dbReference>
<dbReference type="Pfam" id="PF00658">
    <property type="entry name" value="MLLE"/>
    <property type="match status" value="1"/>
</dbReference>
<dbReference type="RefSeq" id="WP_191257768.1">
    <property type="nucleotide sequence ID" value="NZ_BNAY01000007.1"/>
</dbReference>
<evidence type="ECO:0000259" key="2">
    <source>
        <dbReference type="PROSITE" id="PS51309"/>
    </source>
</evidence>
<sequence length="97" mass="11066">MPPDNRENCLSAEELAELNPQQRKARLGQVLLPLVQEHQPILAVHVTKALLELEDDEVLALLENRSRLERKIEDATAELARQDELTRRAGLRRHTDG</sequence>
<proteinExistence type="predicted"/>
<evidence type="ECO:0000256" key="1">
    <source>
        <dbReference type="SAM" id="Coils"/>
    </source>
</evidence>
<evidence type="ECO:0000313" key="4">
    <source>
        <dbReference type="Proteomes" id="UP000635387"/>
    </source>
</evidence>
<dbReference type="Gene3D" id="1.10.1900.10">
    <property type="entry name" value="c-terminal domain of poly(a) binding protein"/>
    <property type="match status" value="1"/>
</dbReference>
<feature type="coiled-coil region" evidence="1">
    <location>
        <begin position="51"/>
        <end position="85"/>
    </location>
</feature>
<reference evidence="4" key="1">
    <citation type="journal article" date="2019" name="Int. J. Syst. Evol. Microbiol.">
        <title>The Global Catalogue of Microorganisms (GCM) 10K type strain sequencing project: providing services to taxonomists for standard genome sequencing and annotation.</title>
        <authorList>
            <consortium name="The Broad Institute Genomics Platform"/>
            <consortium name="The Broad Institute Genome Sequencing Center for Infectious Disease"/>
            <person name="Wu L."/>
            <person name="Ma J."/>
        </authorList>
    </citation>
    <scope>NUCLEOTIDE SEQUENCE [LARGE SCALE GENOMIC DNA]</scope>
    <source>
        <strain evidence="4">CGMCC 4.7683</strain>
    </source>
</reference>
<dbReference type="SMART" id="SM00517">
    <property type="entry name" value="PolyA"/>
    <property type="match status" value="1"/>
</dbReference>
<feature type="domain" description="PABC" evidence="2">
    <location>
        <begin position="7"/>
        <end position="84"/>
    </location>
</feature>
<accession>A0ABQ3LXQ7</accession>
<evidence type="ECO:0000313" key="3">
    <source>
        <dbReference type="EMBL" id="GHH28875.1"/>
    </source>
</evidence>
<name>A0ABQ3LXQ7_9PSEU</name>
<keyword evidence="4" id="KW-1185">Reference proteome</keyword>
<dbReference type="InterPro" id="IPR002004">
    <property type="entry name" value="PABP_HYD_C"/>
</dbReference>
<dbReference type="InterPro" id="IPR036053">
    <property type="entry name" value="PABP-dom"/>
</dbReference>
<keyword evidence="1" id="KW-0175">Coiled coil</keyword>
<comment type="caution">
    <text evidence="3">The sequence shown here is derived from an EMBL/GenBank/DDBJ whole genome shotgun (WGS) entry which is preliminary data.</text>
</comment>
<dbReference type="SUPFAM" id="SSF63570">
    <property type="entry name" value="PABC (PABP) domain"/>
    <property type="match status" value="1"/>
</dbReference>
<protein>
    <recommendedName>
        <fullName evidence="2">PABC domain-containing protein</fullName>
    </recommendedName>
</protein>
<dbReference type="PROSITE" id="PS51309">
    <property type="entry name" value="PABC"/>
    <property type="match status" value="1"/>
</dbReference>
<dbReference type="EMBL" id="BNAY01000007">
    <property type="protein sequence ID" value="GHH28875.1"/>
    <property type="molecule type" value="Genomic_DNA"/>
</dbReference>
<gene>
    <name evidence="3" type="ORF">GCM10017790_60420</name>
</gene>
<organism evidence="3 4">
    <name type="scientific">Amycolatopsis oliviviridis</name>
    <dbReference type="NCBI Taxonomy" id="1471590"/>
    <lineage>
        <taxon>Bacteria</taxon>
        <taxon>Bacillati</taxon>
        <taxon>Actinomycetota</taxon>
        <taxon>Actinomycetes</taxon>
        <taxon>Pseudonocardiales</taxon>
        <taxon>Pseudonocardiaceae</taxon>
        <taxon>Amycolatopsis</taxon>
    </lineage>
</organism>